<accession>A0ACB9SK13</accession>
<organism evidence="1 2">
    <name type="scientific">Holotrichia oblita</name>
    <name type="common">Chafer beetle</name>
    <dbReference type="NCBI Taxonomy" id="644536"/>
    <lineage>
        <taxon>Eukaryota</taxon>
        <taxon>Metazoa</taxon>
        <taxon>Ecdysozoa</taxon>
        <taxon>Arthropoda</taxon>
        <taxon>Hexapoda</taxon>
        <taxon>Insecta</taxon>
        <taxon>Pterygota</taxon>
        <taxon>Neoptera</taxon>
        <taxon>Endopterygota</taxon>
        <taxon>Coleoptera</taxon>
        <taxon>Polyphaga</taxon>
        <taxon>Scarabaeiformia</taxon>
        <taxon>Scarabaeidae</taxon>
        <taxon>Melolonthinae</taxon>
        <taxon>Holotrichia</taxon>
    </lineage>
</organism>
<keyword evidence="2" id="KW-1185">Reference proteome</keyword>
<gene>
    <name evidence="1" type="ORF">MML48_9g00000110</name>
</gene>
<dbReference type="Proteomes" id="UP001056778">
    <property type="component" value="Chromosome 9"/>
</dbReference>
<name>A0ACB9SK13_HOLOL</name>
<sequence length="324" mass="36248">MFTFSAAGSVTPPMIIYPYKRLPAAVAKSVPGEWGIGTSDNGWMKSELFSEYISNILHPHLCKIGIQFPVILFVDGHKTHMTYELSTICTRLQIILVALYPNATRILQPADVSCFKPLKNAWKRAVLKWRRNNPFIGLTKVHFAPILKDALGSLHSSSICNGFEACGIYPWNDKSIDFSKCIGKKQTSGPATAVGTGNVMESCELTYDDFVSIVGPEKLNQIKRIIEYREKNDKSEDFQLLVKIFQKITKLEAAESWSSGIDDSHITVQCDDEDCESHQNNNPHCEARCAGGYEAPVPYFTEENIRGMEIVFGDSLLTQDQVEK</sequence>
<protein>
    <submittedName>
        <fullName evidence="1">Uncharacterized protein</fullName>
    </submittedName>
</protein>
<comment type="caution">
    <text evidence="1">The sequence shown here is derived from an EMBL/GenBank/DDBJ whole genome shotgun (WGS) entry which is preliminary data.</text>
</comment>
<proteinExistence type="predicted"/>
<reference evidence="1" key="1">
    <citation type="submission" date="2022-04" db="EMBL/GenBank/DDBJ databases">
        <title>Chromosome-scale genome assembly of Holotrichia oblita Faldermann.</title>
        <authorList>
            <person name="Rongchong L."/>
        </authorList>
    </citation>
    <scope>NUCLEOTIDE SEQUENCE</scope>
    <source>
        <strain evidence="1">81SQS9</strain>
    </source>
</reference>
<evidence type="ECO:0000313" key="2">
    <source>
        <dbReference type="Proteomes" id="UP001056778"/>
    </source>
</evidence>
<dbReference type="EMBL" id="CM043023">
    <property type="protein sequence ID" value="KAI4455654.1"/>
    <property type="molecule type" value="Genomic_DNA"/>
</dbReference>
<evidence type="ECO:0000313" key="1">
    <source>
        <dbReference type="EMBL" id="KAI4455654.1"/>
    </source>
</evidence>